<protein>
    <submittedName>
        <fullName evidence="2">SdpI family protein</fullName>
    </submittedName>
</protein>
<feature type="transmembrane region" description="Helical" evidence="1">
    <location>
        <begin position="12"/>
        <end position="31"/>
    </location>
</feature>
<dbReference type="InterPro" id="IPR026272">
    <property type="entry name" value="SdpI"/>
</dbReference>
<keyword evidence="1" id="KW-1133">Transmembrane helix</keyword>
<reference evidence="2 3" key="1">
    <citation type="submission" date="2020-09" db="EMBL/GenBank/DDBJ databases">
        <title>Brevundimonas sp. LVF1 isolated from an oligotrophic pond in Goettingen, Germany.</title>
        <authorList>
            <person name="Friedrich I."/>
            <person name="Klassen A."/>
            <person name="Neubauer H."/>
            <person name="Schneider D."/>
            <person name="Hertel R."/>
            <person name="Daniel R."/>
        </authorList>
    </citation>
    <scope>NUCLEOTIDE SEQUENCE [LARGE SCALE GENOMIC DNA]</scope>
    <source>
        <strain evidence="2 3">LVF1</strain>
    </source>
</reference>
<feature type="transmembrane region" description="Helical" evidence="1">
    <location>
        <begin position="124"/>
        <end position="145"/>
    </location>
</feature>
<gene>
    <name evidence="2" type="ORF">IFE19_13370</name>
</gene>
<evidence type="ECO:0000313" key="2">
    <source>
        <dbReference type="EMBL" id="QTC87098.1"/>
    </source>
</evidence>
<keyword evidence="3" id="KW-1185">Reference proteome</keyword>
<keyword evidence="1" id="KW-0812">Transmembrane</keyword>
<dbReference type="PANTHER" id="PTHR37810:SF5">
    <property type="entry name" value="IMMUNITY PROTEIN SDPI"/>
    <property type="match status" value="1"/>
</dbReference>
<name>A0ABX7SJA6_9CAUL</name>
<dbReference type="PIRSF" id="PIRSF038959">
    <property type="entry name" value="SdpI"/>
    <property type="match status" value="1"/>
</dbReference>
<dbReference type="Proteomes" id="UP000663942">
    <property type="component" value="Chromosome"/>
</dbReference>
<feature type="transmembrane region" description="Helical" evidence="1">
    <location>
        <begin position="58"/>
        <end position="77"/>
    </location>
</feature>
<proteinExistence type="predicted"/>
<accession>A0ABX7SJA6</accession>
<feature type="transmembrane region" description="Helical" evidence="1">
    <location>
        <begin position="170"/>
        <end position="189"/>
    </location>
</feature>
<dbReference type="PANTHER" id="PTHR37810">
    <property type="entry name" value="IMMUNITY PROTEIN SDPI"/>
    <property type="match status" value="1"/>
</dbReference>
<sequence>MTKIRFTVLDALTALTVVALIALAIGVQVAGPTTPLPMHFDIHGQPDRWGDRSELSSVIGFMAFMAAITAGPMSWYAKRTPDAARRRGLEIGQLVSLLAIVGTSAFMIWMILGHGASQTGVSLTMTAALMSLLFAVMGAFMGRIAPNPIIGVRTPWNYKSRLAWDRSNRLAGRLFFWLGLVGLITAPVLPQPLGFSLLIAGVLIAAGWSVFESWRVWRADPDRQPF</sequence>
<dbReference type="Pfam" id="PF13630">
    <property type="entry name" value="SdpI"/>
    <property type="match status" value="1"/>
</dbReference>
<dbReference type="EMBL" id="CP062006">
    <property type="protein sequence ID" value="QTC87098.1"/>
    <property type="molecule type" value="Genomic_DNA"/>
</dbReference>
<evidence type="ECO:0000313" key="3">
    <source>
        <dbReference type="Proteomes" id="UP000663942"/>
    </source>
</evidence>
<evidence type="ECO:0000256" key="1">
    <source>
        <dbReference type="SAM" id="Phobius"/>
    </source>
</evidence>
<feature type="transmembrane region" description="Helical" evidence="1">
    <location>
        <begin position="89"/>
        <end position="112"/>
    </location>
</feature>
<feature type="transmembrane region" description="Helical" evidence="1">
    <location>
        <begin position="195"/>
        <end position="214"/>
    </location>
</feature>
<organism evidence="2 3">
    <name type="scientific">Brevundimonas pondensis</name>
    <dbReference type="NCBI Taxonomy" id="2774189"/>
    <lineage>
        <taxon>Bacteria</taxon>
        <taxon>Pseudomonadati</taxon>
        <taxon>Pseudomonadota</taxon>
        <taxon>Alphaproteobacteria</taxon>
        <taxon>Caulobacterales</taxon>
        <taxon>Caulobacteraceae</taxon>
        <taxon>Brevundimonas</taxon>
    </lineage>
</organism>
<dbReference type="InterPro" id="IPR025962">
    <property type="entry name" value="SdpI/YhfL"/>
</dbReference>
<keyword evidence="1" id="KW-0472">Membrane</keyword>
<dbReference type="RefSeq" id="WP_207823074.1">
    <property type="nucleotide sequence ID" value="NZ_CP062006.1"/>
</dbReference>